<organism evidence="1 2">
    <name type="scientific">Diaporthe australafricana</name>
    <dbReference type="NCBI Taxonomy" id="127596"/>
    <lineage>
        <taxon>Eukaryota</taxon>
        <taxon>Fungi</taxon>
        <taxon>Dikarya</taxon>
        <taxon>Ascomycota</taxon>
        <taxon>Pezizomycotina</taxon>
        <taxon>Sordariomycetes</taxon>
        <taxon>Sordariomycetidae</taxon>
        <taxon>Diaporthales</taxon>
        <taxon>Diaporthaceae</taxon>
        <taxon>Diaporthe</taxon>
    </lineage>
</organism>
<gene>
    <name evidence="1" type="ORF">Daus18300_004240</name>
</gene>
<accession>A0ABR3X9S7</accession>
<name>A0ABR3X9S7_9PEZI</name>
<protein>
    <submittedName>
        <fullName evidence="1">Uncharacterized protein</fullName>
    </submittedName>
</protein>
<reference evidence="1 2" key="1">
    <citation type="journal article" date="2024" name="IMA Fungus">
        <title>IMA Genome - F19 : A genome assembly and annotation guide to empower mycologists, including annotated draft genome sequences of Ceratocystis pirilliformis, Diaporthe australafricana, Fusarium ophioides, Paecilomyces lecythidis, and Sporothrix stenoceras.</title>
        <authorList>
            <person name="Aylward J."/>
            <person name="Wilson A.M."/>
            <person name="Visagie C.M."/>
            <person name="Spraker J."/>
            <person name="Barnes I."/>
            <person name="Buitendag C."/>
            <person name="Ceriani C."/>
            <person name="Del Mar Angel L."/>
            <person name="du Plessis D."/>
            <person name="Fuchs T."/>
            <person name="Gasser K."/>
            <person name="Kramer D."/>
            <person name="Li W."/>
            <person name="Munsamy K."/>
            <person name="Piso A."/>
            <person name="Price J.L."/>
            <person name="Sonnekus B."/>
            <person name="Thomas C."/>
            <person name="van der Nest A."/>
            <person name="van Dijk A."/>
            <person name="van Heerden A."/>
            <person name="van Vuuren N."/>
            <person name="Yilmaz N."/>
            <person name="Duong T.A."/>
            <person name="van der Merwe N.A."/>
            <person name="Wingfield M.J."/>
            <person name="Wingfield B.D."/>
        </authorList>
    </citation>
    <scope>NUCLEOTIDE SEQUENCE [LARGE SCALE GENOMIC DNA]</scope>
    <source>
        <strain evidence="1 2">CMW 18300</strain>
    </source>
</reference>
<sequence length="414" mass="46922">MATDAPFRLLDLPRELRDAIYKQVLCDWPEWGALRNENQRATIPKKFAVMDHTIQTAILLANRQVYQEAKRAMIVGNQFVHITMKVSDVTTINGIFVPLQVPVVATSPKRCDRFKEIAVMSHHISTFIGDPFQKYDAIILRRDLDHFCKALYLVDGVTPHLAAGSKHEITIHDPFAKTLIPDYLNRKNQERLLLPYRQHLRDFRFVKIGGRVEPDLAGAVVTEVKQAATLPPAEEFLKTLSGLKELGTQYLRDNNTVKASVAWKRADTEVRRAVRTKAWVPLKEMGGRYFTDRVNDLFFGVHCNLVRLFMKAVEENAPDQDVVRDYARRLRIACGDASSGGKILGTGEGWDGEGWGPGNEQKAELYYLLAKALRLAKLNQTDAEAAICLAALFHQDDPAIQREQFLIEEWMAGR</sequence>
<dbReference type="Proteomes" id="UP001583177">
    <property type="component" value="Unassembled WGS sequence"/>
</dbReference>
<proteinExistence type="predicted"/>
<keyword evidence="2" id="KW-1185">Reference proteome</keyword>
<comment type="caution">
    <text evidence="1">The sequence shown here is derived from an EMBL/GenBank/DDBJ whole genome shotgun (WGS) entry which is preliminary data.</text>
</comment>
<evidence type="ECO:0000313" key="2">
    <source>
        <dbReference type="Proteomes" id="UP001583177"/>
    </source>
</evidence>
<dbReference type="EMBL" id="JAWRVE010000028">
    <property type="protein sequence ID" value="KAL1872694.1"/>
    <property type="molecule type" value="Genomic_DNA"/>
</dbReference>
<evidence type="ECO:0000313" key="1">
    <source>
        <dbReference type="EMBL" id="KAL1872694.1"/>
    </source>
</evidence>